<dbReference type="Proteomes" id="UP000034214">
    <property type="component" value="Unassembled WGS sequence"/>
</dbReference>
<gene>
    <name evidence="1" type="ORF">UW99_C0024G0012</name>
</gene>
<comment type="caution">
    <text evidence="1">The sequence shown here is derived from an EMBL/GenBank/DDBJ whole genome shotgun (WGS) entry which is preliminary data.</text>
</comment>
<sequence>MISVRPAEIVAVWSVLFDSWTVSIADGVEVLSAAIMGRLTSVVGVGVTSSLMTV</sequence>
<dbReference type="EMBL" id="LCKM01000024">
    <property type="protein sequence ID" value="KKT98287.1"/>
    <property type="molecule type" value="Genomic_DNA"/>
</dbReference>
<name>A0A0G1NYZ6_9BACT</name>
<accession>A0A0G1NYZ6</accession>
<organism evidence="1 2">
    <name type="scientific">Candidatus Collierbacteria bacterium GW2011_GWC2_45_15</name>
    <dbReference type="NCBI Taxonomy" id="1618394"/>
    <lineage>
        <taxon>Bacteria</taxon>
        <taxon>Candidatus Collieribacteriota</taxon>
    </lineage>
</organism>
<evidence type="ECO:0000313" key="2">
    <source>
        <dbReference type="Proteomes" id="UP000034214"/>
    </source>
</evidence>
<protein>
    <submittedName>
        <fullName evidence="1">Uncharacterized protein</fullName>
    </submittedName>
</protein>
<evidence type="ECO:0000313" key="1">
    <source>
        <dbReference type="EMBL" id="KKT98287.1"/>
    </source>
</evidence>
<proteinExistence type="predicted"/>
<dbReference type="AlphaFoldDB" id="A0A0G1NYZ6"/>
<reference evidence="1 2" key="1">
    <citation type="journal article" date="2015" name="Nature">
        <title>rRNA introns, odd ribosomes, and small enigmatic genomes across a large radiation of phyla.</title>
        <authorList>
            <person name="Brown C.T."/>
            <person name="Hug L.A."/>
            <person name="Thomas B.C."/>
            <person name="Sharon I."/>
            <person name="Castelle C.J."/>
            <person name="Singh A."/>
            <person name="Wilkins M.J."/>
            <person name="Williams K.H."/>
            <person name="Banfield J.F."/>
        </authorList>
    </citation>
    <scope>NUCLEOTIDE SEQUENCE [LARGE SCALE GENOMIC DNA]</scope>
</reference>